<dbReference type="Proteomes" id="UP000218811">
    <property type="component" value="Unassembled WGS sequence"/>
</dbReference>
<dbReference type="InterPro" id="IPR010400">
    <property type="entry name" value="PITH_dom"/>
</dbReference>
<gene>
    <name evidence="3" type="ORF">WOLCODRAFT_136432</name>
</gene>
<dbReference type="EMBL" id="KB467942">
    <property type="protein sequence ID" value="PCH38768.1"/>
    <property type="molecule type" value="Genomic_DNA"/>
</dbReference>
<evidence type="ECO:0000313" key="3">
    <source>
        <dbReference type="EMBL" id="PCH38768.1"/>
    </source>
</evidence>
<dbReference type="PROSITE" id="PS51532">
    <property type="entry name" value="PITH"/>
    <property type="match status" value="1"/>
</dbReference>
<organism evidence="3 4">
    <name type="scientific">Wolfiporia cocos (strain MD-104)</name>
    <name type="common">Brown rot fungus</name>
    <dbReference type="NCBI Taxonomy" id="742152"/>
    <lineage>
        <taxon>Eukaryota</taxon>
        <taxon>Fungi</taxon>
        <taxon>Dikarya</taxon>
        <taxon>Basidiomycota</taxon>
        <taxon>Agaricomycotina</taxon>
        <taxon>Agaricomycetes</taxon>
        <taxon>Polyporales</taxon>
        <taxon>Phaeolaceae</taxon>
        <taxon>Wolfiporia</taxon>
    </lineage>
</organism>
<dbReference type="Gene3D" id="2.60.120.470">
    <property type="entry name" value="PITH domain"/>
    <property type="match status" value="1"/>
</dbReference>
<name>A0A2H3JM19_WOLCO</name>
<reference evidence="3 4" key="1">
    <citation type="journal article" date="2012" name="Science">
        <title>The Paleozoic origin of enzymatic lignin decomposition reconstructed from 31 fungal genomes.</title>
        <authorList>
            <person name="Floudas D."/>
            <person name="Binder M."/>
            <person name="Riley R."/>
            <person name="Barry K."/>
            <person name="Blanchette R.A."/>
            <person name="Henrissat B."/>
            <person name="Martinez A.T."/>
            <person name="Otillar R."/>
            <person name="Spatafora J.W."/>
            <person name="Yadav J.S."/>
            <person name="Aerts A."/>
            <person name="Benoit I."/>
            <person name="Boyd A."/>
            <person name="Carlson A."/>
            <person name="Copeland A."/>
            <person name="Coutinho P.M."/>
            <person name="de Vries R.P."/>
            <person name="Ferreira P."/>
            <person name="Findley K."/>
            <person name="Foster B."/>
            <person name="Gaskell J."/>
            <person name="Glotzer D."/>
            <person name="Gorecki P."/>
            <person name="Heitman J."/>
            <person name="Hesse C."/>
            <person name="Hori C."/>
            <person name="Igarashi K."/>
            <person name="Jurgens J.A."/>
            <person name="Kallen N."/>
            <person name="Kersten P."/>
            <person name="Kohler A."/>
            <person name="Kuees U."/>
            <person name="Kumar T.K.A."/>
            <person name="Kuo A."/>
            <person name="LaButti K."/>
            <person name="Larrondo L.F."/>
            <person name="Lindquist E."/>
            <person name="Ling A."/>
            <person name="Lombard V."/>
            <person name="Lucas S."/>
            <person name="Lundell T."/>
            <person name="Martin R."/>
            <person name="McLaughlin D.J."/>
            <person name="Morgenstern I."/>
            <person name="Morin E."/>
            <person name="Murat C."/>
            <person name="Nagy L.G."/>
            <person name="Nolan M."/>
            <person name="Ohm R.A."/>
            <person name="Patyshakuliyeva A."/>
            <person name="Rokas A."/>
            <person name="Ruiz-Duenas F.J."/>
            <person name="Sabat G."/>
            <person name="Salamov A."/>
            <person name="Samejima M."/>
            <person name="Schmutz J."/>
            <person name="Slot J.C."/>
            <person name="St John F."/>
            <person name="Stenlid J."/>
            <person name="Sun H."/>
            <person name="Sun S."/>
            <person name="Syed K."/>
            <person name="Tsang A."/>
            <person name="Wiebenga A."/>
            <person name="Young D."/>
            <person name="Pisabarro A."/>
            <person name="Eastwood D.C."/>
            <person name="Martin F."/>
            <person name="Cullen D."/>
            <person name="Grigoriev I.V."/>
            <person name="Hibbett D.S."/>
        </authorList>
    </citation>
    <scope>NUCLEOTIDE SEQUENCE [LARGE SCALE GENOMIC DNA]</scope>
    <source>
        <strain evidence="3 4">MD-104</strain>
    </source>
</reference>
<evidence type="ECO:0000256" key="1">
    <source>
        <dbReference type="ARBA" id="ARBA00025788"/>
    </source>
</evidence>
<comment type="similarity">
    <text evidence="1">Belongs to the PITHD1 family.</text>
</comment>
<dbReference type="AlphaFoldDB" id="A0A2H3JM19"/>
<dbReference type="PANTHER" id="PTHR12175">
    <property type="entry name" value="AD039 HT014 THIOREDOXIN FAMILY TRP26"/>
    <property type="match status" value="1"/>
</dbReference>
<dbReference type="InterPro" id="IPR045099">
    <property type="entry name" value="PITH1-like"/>
</dbReference>
<proteinExistence type="inferred from homology"/>
<feature type="domain" description="PITH" evidence="2">
    <location>
        <begin position="1"/>
        <end position="172"/>
    </location>
</feature>
<dbReference type="PANTHER" id="PTHR12175:SF5">
    <property type="entry name" value="OS03G0795500 PROTEIN"/>
    <property type="match status" value="1"/>
</dbReference>
<protein>
    <submittedName>
        <fullName evidence="3">DUF1000-domain-containing protein</fullName>
    </submittedName>
</protein>
<dbReference type="OMA" id="PLAGTNM"/>
<evidence type="ECO:0000313" key="4">
    <source>
        <dbReference type="Proteomes" id="UP000218811"/>
    </source>
</evidence>
<dbReference type="InterPro" id="IPR008979">
    <property type="entry name" value="Galactose-bd-like_sf"/>
</dbReference>
<dbReference type="OrthoDB" id="10263751at2759"/>
<sequence length="173" mass="19574">MSEEIEPSLLEHLDILQLTCLNEEGDHTLKSIVSARSRNTSGSYLLSDVDEQLLLNITFNQTVRIRSILIKSSNVTQAPRKIRLLVNRISLGFDDIEDGEIAQEFELTEEQVREGKRIPLRYVRFQGVNSLHIFVESNHGDEDQTRVDAIDIFGVPVAGTRDLSGLRAVEEEQ</sequence>
<accession>A0A2H3JM19</accession>
<dbReference type="Pfam" id="PF06201">
    <property type="entry name" value="PITH"/>
    <property type="match status" value="1"/>
</dbReference>
<dbReference type="STRING" id="742152.A0A2H3JM19"/>
<dbReference type="InterPro" id="IPR037047">
    <property type="entry name" value="PITH_dom_sf"/>
</dbReference>
<evidence type="ECO:0000259" key="2">
    <source>
        <dbReference type="PROSITE" id="PS51532"/>
    </source>
</evidence>
<dbReference type="GO" id="GO:0005737">
    <property type="term" value="C:cytoplasm"/>
    <property type="evidence" value="ECO:0007669"/>
    <property type="project" value="UniProtKB-ARBA"/>
</dbReference>
<dbReference type="SUPFAM" id="SSF49785">
    <property type="entry name" value="Galactose-binding domain-like"/>
    <property type="match status" value="1"/>
</dbReference>
<keyword evidence="4" id="KW-1185">Reference proteome</keyword>